<proteinExistence type="predicted"/>
<evidence type="ECO:0000313" key="2">
    <source>
        <dbReference type="Proteomes" id="UP001066276"/>
    </source>
</evidence>
<name>A0AAV7UCW3_PLEWA</name>
<reference evidence="1" key="1">
    <citation type="journal article" date="2022" name="bioRxiv">
        <title>Sequencing and chromosome-scale assembly of the giantPleurodeles waltlgenome.</title>
        <authorList>
            <person name="Brown T."/>
            <person name="Elewa A."/>
            <person name="Iarovenko S."/>
            <person name="Subramanian E."/>
            <person name="Araus A.J."/>
            <person name="Petzold A."/>
            <person name="Susuki M."/>
            <person name="Suzuki K.-i.T."/>
            <person name="Hayashi T."/>
            <person name="Toyoda A."/>
            <person name="Oliveira C."/>
            <person name="Osipova E."/>
            <person name="Leigh N.D."/>
            <person name="Simon A."/>
            <person name="Yun M.H."/>
        </authorList>
    </citation>
    <scope>NUCLEOTIDE SEQUENCE</scope>
    <source>
        <strain evidence="1">20211129_DDA</strain>
        <tissue evidence="1">Liver</tissue>
    </source>
</reference>
<protein>
    <submittedName>
        <fullName evidence="1">Uncharacterized protein</fullName>
    </submittedName>
</protein>
<organism evidence="1 2">
    <name type="scientific">Pleurodeles waltl</name>
    <name type="common">Iberian ribbed newt</name>
    <dbReference type="NCBI Taxonomy" id="8319"/>
    <lineage>
        <taxon>Eukaryota</taxon>
        <taxon>Metazoa</taxon>
        <taxon>Chordata</taxon>
        <taxon>Craniata</taxon>
        <taxon>Vertebrata</taxon>
        <taxon>Euteleostomi</taxon>
        <taxon>Amphibia</taxon>
        <taxon>Batrachia</taxon>
        <taxon>Caudata</taxon>
        <taxon>Salamandroidea</taxon>
        <taxon>Salamandridae</taxon>
        <taxon>Pleurodelinae</taxon>
        <taxon>Pleurodeles</taxon>
    </lineage>
</organism>
<dbReference type="Gene3D" id="3.30.70.1820">
    <property type="entry name" value="L1 transposable element, RRM domain"/>
    <property type="match status" value="1"/>
</dbReference>
<keyword evidence="2" id="KW-1185">Reference proteome</keyword>
<accession>A0AAV7UCW3</accession>
<sequence>MGHNKTRPPRMEDYAKTRSPTLEDLIVSTPYGCVPPIRAEPARDNIDLILEEICDSRVIMKQKLGAITLDLNLLRDDHHKLAQRVKSTEQALSTFQPAQTEHDSMWKELRKHVEQLQECPEDAKGRMRRNNICIEGLPEGAEGDHPTQFIETWLQTKVAPKGLSTLYTVEQAHCVPTKKLVPRTLPRPTVVKIQNYRDALLQAAWDTHRSRWLAPECFFTPITRCWCSVTGLPTKKSNDTSDYTALYMY</sequence>
<dbReference type="EMBL" id="JANPWB010000005">
    <property type="protein sequence ID" value="KAJ1186496.1"/>
    <property type="molecule type" value="Genomic_DNA"/>
</dbReference>
<comment type="caution">
    <text evidence="1">The sequence shown here is derived from an EMBL/GenBank/DDBJ whole genome shotgun (WGS) entry which is preliminary data.</text>
</comment>
<dbReference type="InterPro" id="IPR004244">
    <property type="entry name" value="Transposase_22"/>
</dbReference>
<gene>
    <name evidence="1" type="ORF">NDU88_003277</name>
</gene>
<dbReference type="AlphaFoldDB" id="A0AAV7UCW3"/>
<dbReference type="Proteomes" id="UP001066276">
    <property type="component" value="Chromosome 3_1"/>
</dbReference>
<evidence type="ECO:0000313" key="1">
    <source>
        <dbReference type="EMBL" id="KAJ1186496.1"/>
    </source>
</evidence>
<dbReference type="PANTHER" id="PTHR11505">
    <property type="entry name" value="L1 TRANSPOSABLE ELEMENT-RELATED"/>
    <property type="match status" value="1"/>
</dbReference>